<dbReference type="EMBL" id="SWVK01000003">
    <property type="protein sequence ID" value="NFN34234.1"/>
    <property type="molecule type" value="Genomic_DNA"/>
</dbReference>
<name>A0A846JM96_CLOBO</name>
<dbReference type="AlphaFoldDB" id="A0A846JM96"/>
<evidence type="ECO:0000313" key="2">
    <source>
        <dbReference type="EMBL" id="NFN34234.1"/>
    </source>
</evidence>
<dbReference type="InterPro" id="IPR013762">
    <property type="entry name" value="Integrase-like_cat_sf"/>
</dbReference>
<comment type="caution">
    <text evidence="2">The sequence shown here is derived from an EMBL/GenBank/DDBJ whole genome shotgun (WGS) entry which is preliminary data.</text>
</comment>
<reference evidence="2 3" key="1">
    <citation type="submission" date="2019-04" db="EMBL/GenBank/DDBJ databases">
        <title>Genome sequencing of Clostridium botulinum Groups I-IV and Clostridium butyricum.</title>
        <authorList>
            <person name="Brunt J."/>
            <person name="Van Vliet A.H.M."/>
            <person name="Stringer S.C."/>
            <person name="Carter A.T."/>
            <person name="Peck M.W."/>
        </authorList>
    </citation>
    <scope>NUCLEOTIDE SEQUENCE [LARGE SCALE GENOMIC DNA]</scope>
    <source>
        <strain evidence="2 3">CB-K-33E</strain>
    </source>
</reference>
<dbReference type="Gene3D" id="1.10.443.10">
    <property type="entry name" value="Intergrase catalytic core"/>
    <property type="match status" value="1"/>
</dbReference>
<dbReference type="Proteomes" id="UP000473681">
    <property type="component" value="Unassembled WGS sequence"/>
</dbReference>
<dbReference type="InterPro" id="IPR011010">
    <property type="entry name" value="DNA_brk_join_enz"/>
</dbReference>
<dbReference type="SUPFAM" id="SSF56349">
    <property type="entry name" value="DNA breaking-rejoining enzymes"/>
    <property type="match status" value="1"/>
</dbReference>
<evidence type="ECO:0000313" key="3">
    <source>
        <dbReference type="Proteomes" id="UP000473681"/>
    </source>
</evidence>
<protein>
    <submittedName>
        <fullName evidence="2">Uncharacterized protein</fullName>
    </submittedName>
</protein>
<sequence length="391" mass="46982">DYTSILKFDFLLDKYLKNSDEKEFFRYYPIVLWWKICSKIPLRPCEFMILKKDCVYEKNRKYYIRIRRCKPHGFVNKALNIRKEQSFRINKEIYDLVMKVVSHKSHDCEFLLSKNLYNKYYTQYTYKEELVQGRVMRSYNLDKCLKDFYYYEINNKNIQTVISKKDVKESLSQQFYRDCMVSLQLGDARHLAIINLVLQGTNSYLIREMCGHRDINSHLHYIDHAKTYITSKVLVLTDIRKLEIKLANIYSNESFEYGNKRNNKFSNLLYNEYKKVGDIYCKRYVGREEMFPFLCLTDCDECNDKVETDFTGNNDEEIKINKMEIERQFQIIEKYLKDAQFNSIIDSKNERVLFDSQKNIEESANKLNYLISKEAELEAKIFFGGIITKEE</sequence>
<dbReference type="GO" id="GO:0003677">
    <property type="term" value="F:DNA binding"/>
    <property type="evidence" value="ECO:0007669"/>
    <property type="project" value="InterPro"/>
</dbReference>
<gene>
    <name evidence="2" type="ORF">FDB51_03640</name>
</gene>
<feature type="non-terminal residue" evidence="2">
    <location>
        <position position="1"/>
    </location>
</feature>
<keyword evidence="1" id="KW-0233">DNA recombination</keyword>
<dbReference type="GO" id="GO:0006310">
    <property type="term" value="P:DNA recombination"/>
    <property type="evidence" value="ECO:0007669"/>
    <property type="project" value="UniProtKB-KW"/>
</dbReference>
<proteinExistence type="predicted"/>
<dbReference type="GO" id="GO:0015074">
    <property type="term" value="P:DNA integration"/>
    <property type="evidence" value="ECO:0007669"/>
    <property type="project" value="InterPro"/>
</dbReference>
<evidence type="ECO:0000256" key="1">
    <source>
        <dbReference type="ARBA" id="ARBA00023172"/>
    </source>
</evidence>
<accession>A0A846JM96</accession>
<organism evidence="2 3">
    <name type="scientific">Clostridium botulinum</name>
    <dbReference type="NCBI Taxonomy" id="1491"/>
    <lineage>
        <taxon>Bacteria</taxon>
        <taxon>Bacillati</taxon>
        <taxon>Bacillota</taxon>
        <taxon>Clostridia</taxon>
        <taxon>Eubacteriales</taxon>
        <taxon>Clostridiaceae</taxon>
        <taxon>Clostridium</taxon>
    </lineage>
</organism>